<dbReference type="PROSITE" id="PS00389">
    <property type="entry name" value="ATPASE_DELTA"/>
    <property type="match status" value="1"/>
</dbReference>
<keyword evidence="8" id="KW-0066">ATP synthesis</keyword>
<evidence type="ECO:0000256" key="7">
    <source>
        <dbReference type="ARBA" id="ARBA00023136"/>
    </source>
</evidence>
<gene>
    <name evidence="9" type="primary">ATP5_1</name>
    <name evidence="9" type="ORF">IWQ60_001788</name>
</gene>
<dbReference type="OrthoDB" id="1262810at2759"/>
<keyword evidence="10" id="KW-1185">Reference proteome</keyword>
<dbReference type="NCBIfam" id="TIGR01145">
    <property type="entry name" value="ATP_synt_delta"/>
    <property type="match status" value="1"/>
</dbReference>
<evidence type="ECO:0000256" key="8">
    <source>
        <dbReference type="ARBA" id="ARBA00023310"/>
    </source>
</evidence>
<dbReference type="Gene3D" id="1.10.520.20">
    <property type="entry name" value="N-terminal domain of the delta subunit of the F1F0-ATP synthase"/>
    <property type="match status" value="1"/>
</dbReference>
<protein>
    <recommendedName>
        <fullName evidence="3">ATP synthase subunit 5, mitochondrial</fullName>
    </recommendedName>
</protein>
<comment type="similarity">
    <text evidence="2">Belongs to the ATPase delta chain family.</text>
</comment>
<evidence type="ECO:0000256" key="1">
    <source>
        <dbReference type="ARBA" id="ARBA00004370"/>
    </source>
</evidence>
<dbReference type="InterPro" id="IPR026015">
    <property type="entry name" value="ATP_synth_OSCP/delta_N_sf"/>
</dbReference>
<dbReference type="PANTHER" id="PTHR11910">
    <property type="entry name" value="ATP SYNTHASE DELTA CHAIN"/>
    <property type="match status" value="1"/>
</dbReference>
<dbReference type="Proteomes" id="UP001150569">
    <property type="component" value="Unassembled WGS sequence"/>
</dbReference>
<evidence type="ECO:0000256" key="4">
    <source>
        <dbReference type="ARBA" id="ARBA00022448"/>
    </source>
</evidence>
<keyword evidence="7" id="KW-0472">Membrane</keyword>
<evidence type="ECO:0000313" key="10">
    <source>
        <dbReference type="Proteomes" id="UP001150569"/>
    </source>
</evidence>
<keyword evidence="4" id="KW-0813">Transport</keyword>
<evidence type="ECO:0000256" key="2">
    <source>
        <dbReference type="ARBA" id="ARBA00007046"/>
    </source>
</evidence>
<dbReference type="InterPro" id="IPR020781">
    <property type="entry name" value="ATPase_OSCP/d_CS"/>
</dbReference>
<organism evidence="9 10">
    <name type="scientific">Tieghemiomyces parasiticus</name>
    <dbReference type="NCBI Taxonomy" id="78921"/>
    <lineage>
        <taxon>Eukaryota</taxon>
        <taxon>Fungi</taxon>
        <taxon>Fungi incertae sedis</taxon>
        <taxon>Zoopagomycota</taxon>
        <taxon>Kickxellomycotina</taxon>
        <taxon>Dimargaritomycetes</taxon>
        <taxon>Dimargaritales</taxon>
        <taxon>Dimargaritaceae</taxon>
        <taxon>Tieghemiomyces</taxon>
    </lineage>
</organism>
<reference evidence="9" key="1">
    <citation type="submission" date="2022-07" db="EMBL/GenBank/DDBJ databases">
        <title>Phylogenomic reconstructions and comparative analyses of Kickxellomycotina fungi.</title>
        <authorList>
            <person name="Reynolds N.K."/>
            <person name="Stajich J.E."/>
            <person name="Barry K."/>
            <person name="Grigoriev I.V."/>
            <person name="Crous P."/>
            <person name="Smith M.E."/>
        </authorList>
    </citation>
    <scope>NUCLEOTIDE SEQUENCE</scope>
    <source>
        <strain evidence="9">RSA 861</strain>
    </source>
</reference>
<keyword evidence="5" id="KW-0375">Hydrogen ion transport</keyword>
<evidence type="ECO:0000313" key="9">
    <source>
        <dbReference type="EMBL" id="KAJ1928739.1"/>
    </source>
</evidence>
<evidence type="ECO:0000256" key="3">
    <source>
        <dbReference type="ARBA" id="ARBA00014723"/>
    </source>
</evidence>
<sequence>MSFVRTSQLAQQATRAYATAAATKNVSVPLALHGIEGRYATALYTAASKKNALPQVETDLKKLKTLIEKDTKVRQFLENPILGKKAKKEGIAALAKGQSLNQVTLNFLDVLAENSRMAEASKVINSYQSLMAAHRGEVQVTVTSSKALTGDQLNKLKASLSKGNLVANAKSVTVDNKVNPSIVGGLIIEFGDKTIDMSLASKLSKLDKMLTGK</sequence>
<dbReference type="Pfam" id="PF00213">
    <property type="entry name" value="OSCP"/>
    <property type="match status" value="1"/>
</dbReference>
<comment type="caution">
    <text evidence="9">The sequence shown here is derived from an EMBL/GenBank/DDBJ whole genome shotgun (WGS) entry which is preliminary data.</text>
</comment>
<comment type="subcellular location">
    <subcellularLocation>
        <location evidence="1">Membrane</location>
    </subcellularLocation>
</comment>
<evidence type="ECO:0000256" key="5">
    <source>
        <dbReference type="ARBA" id="ARBA00022781"/>
    </source>
</evidence>
<dbReference type="EMBL" id="JANBPT010000061">
    <property type="protein sequence ID" value="KAJ1928739.1"/>
    <property type="molecule type" value="Genomic_DNA"/>
</dbReference>
<accession>A0A9W8ADI1</accession>
<dbReference type="SUPFAM" id="SSF47928">
    <property type="entry name" value="N-terminal domain of the delta subunit of the F1F0-ATP synthase"/>
    <property type="match status" value="1"/>
</dbReference>
<proteinExistence type="inferred from homology"/>
<keyword evidence="6" id="KW-0406">Ion transport</keyword>
<dbReference type="HAMAP" id="MF_01416">
    <property type="entry name" value="ATP_synth_delta_bact"/>
    <property type="match status" value="1"/>
</dbReference>
<name>A0A9W8ADI1_9FUNG</name>
<dbReference type="PRINTS" id="PR00125">
    <property type="entry name" value="ATPASEDELTA"/>
</dbReference>
<dbReference type="GO" id="GO:0046933">
    <property type="term" value="F:proton-transporting ATP synthase activity, rotational mechanism"/>
    <property type="evidence" value="ECO:0007669"/>
    <property type="project" value="InterPro"/>
</dbReference>
<dbReference type="InterPro" id="IPR000711">
    <property type="entry name" value="ATPase_OSCP/dsu"/>
</dbReference>
<dbReference type="GO" id="GO:0016020">
    <property type="term" value="C:membrane"/>
    <property type="evidence" value="ECO:0007669"/>
    <property type="project" value="UniProtKB-SubCell"/>
</dbReference>
<evidence type="ECO:0000256" key="6">
    <source>
        <dbReference type="ARBA" id="ARBA00023065"/>
    </source>
</evidence>
<dbReference type="AlphaFoldDB" id="A0A9W8ADI1"/>